<keyword evidence="3" id="KW-0804">Transcription</keyword>
<protein>
    <submittedName>
        <fullName evidence="6">GntR family transcriptional regulator</fullName>
    </submittedName>
</protein>
<dbReference type="OrthoDB" id="9815654at2"/>
<keyword evidence="2" id="KW-0238">DNA-binding</keyword>
<dbReference type="InterPro" id="IPR036388">
    <property type="entry name" value="WH-like_DNA-bd_sf"/>
</dbReference>
<dbReference type="SMART" id="SM00345">
    <property type="entry name" value="HTH_GNTR"/>
    <property type="match status" value="1"/>
</dbReference>
<dbReference type="Pfam" id="PF00392">
    <property type="entry name" value="GntR"/>
    <property type="match status" value="1"/>
</dbReference>
<feature type="domain" description="GntR C-terminal" evidence="5">
    <location>
        <begin position="94"/>
        <end position="219"/>
    </location>
</feature>
<gene>
    <name evidence="6" type="ORF">FLP30_00135</name>
</gene>
<evidence type="ECO:0000313" key="6">
    <source>
        <dbReference type="EMBL" id="QEO16351.1"/>
    </source>
</evidence>
<dbReference type="Pfam" id="PF07729">
    <property type="entry name" value="FCD"/>
    <property type="match status" value="1"/>
</dbReference>
<dbReference type="InterPro" id="IPR011711">
    <property type="entry name" value="GntR_C"/>
</dbReference>
<keyword evidence="7" id="KW-1185">Reference proteome</keyword>
<evidence type="ECO:0000313" key="7">
    <source>
        <dbReference type="Proteomes" id="UP000324536"/>
    </source>
</evidence>
<organism evidence="6 7">
    <name type="scientific">Acetobacter vaccinii</name>
    <dbReference type="NCBI Taxonomy" id="2592655"/>
    <lineage>
        <taxon>Bacteria</taxon>
        <taxon>Pseudomonadati</taxon>
        <taxon>Pseudomonadota</taxon>
        <taxon>Alphaproteobacteria</taxon>
        <taxon>Acetobacterales</taxon>
        <taxon>Acetobacteraceae</taxon>
        <taxon>Acetobacter</taxon>
    </lineage>
</organism>
<dbReference type="GO" id="GO:0003677">
    <property type="term" value="F:DNA binding"/>
    <property type="evidence" value="ECO:0007669"/>
    <property type="project" value="UniProtKB-KW"/>
</dbReference>
<dbReference type="Gene3D" id="1.10.10.10">
    <property type="entry name" value="Winged helix-like DNA-binding domain superfamily/Winged helix DNA-binding domain"/>
    <property type="match status" value="1"/>
</dbReference>
<dbReference type="SUPFAM" id="SSF48008">
    <property type="entry name" value="GntR ligand-binding domain-like"/>
    <property type="match status" value="1"/>
</dbReference>
<dbReference type="EMBL" id="CP043506">
    <property type="protein sequence ID" value="QEO16351.1"/>
    <property type="molecule type" value="Genomic_DNA"/>
</dbReference>
<evidence type="ECO:0000256" key="1">
    <source>
        <dbReference type="ARBA" id="ARBA00023015"/>
    </source>
</evidence>
<evidence type="ECO:0000256" key="2">
    <source>
        <dbReference type="ARBA" id="ARBA00023125"/>
    </source>
</evidence>
<proteinExistence type="predicted"/>
<dbReference type="KEGG" id="acek:FLP30_00135"/>
<dbReference type="Gene3D" id="1.20.120.530">
    <property type="entry name" value="GntR ligand-binding domain-like"/>
    <property type="match status" value="1"/>
</dbReference>
<keyword evidence="1" id="KW-0805">Transcription regulation</keyword>
<dbReference type="Proteomes" id="UP000324536">
    <property type="component" value="Chromosome"/>
</dbReference>
<dbReference type="RefSeq" id="WP_149277799.1">
    <property type="nucleotide sequence ID" value="NZ_CP043506.1"/>
</dbReference>
<evidence type="ECO:0000259" key="4">
    <source>
        <dbReference type="SMART" id="SM00345"/>
    </source>
</evidence>
<feature type="domain" description="HTH gntR-type" evidence="4">
    <location>
        <begin position="26"/>
        <end position="84"/>
    </location>
</feature>
<reference evidence="6 7" key="1">
    <citation type="submission" date="2019-09" db="EMBL/GenBank/DDBJ databases">
        <title>Genome sequencing of strain KACC 21233.</title>
        <authorList>
            <person name="Heo J."/>
            <person name="Kim S.-J."/>
            <person name="Kim J.-S."/>
            <person name="Hong S.-B."/>
            <person name="Kwon S.-W."/>
        </authorList>
    </citation>
    <scope>NUCLEOTIDE SEQUENCE [LARGE SCALE GENOMIC DNA]</scope>
    <source>
        <strain evidence="6 7">KACC 21233</strain>
    </source>
</reference>
<accession>A0A5C1YKB3</accession>
<dbReference type="SUPFAM" id="SSF46785">
    <property type="entry name" value="Winged helix' DNA-binding domain"/>
    <property type="match status" value="1"/>
</dbReference>
<evidence type="ECO:0000256" key="3">
    <source>
        <dbReference type="ARBA" id="ARBA00023163"/>
    </source>
</evidence>
<evidence type="ECO:0000259" key="5">
    <source>
        <dbReference type="SMART" id="SM00895"/>
    </source>
</evidence>
<dbReference type="InterPro" id="IPR008920">
    <property type="entry name" value="TF_FadR/GntR_C"/>
</dbReference>
<dbReference type="InterPro" id="IPR036390">
    <property type="entry name" value="WH_DNA-bd_sf"/>
</dbReference>
<name>A0A5C1YKB3_9PROT</name>
<dbReference type="PANTHER" id="PTHR43537:SF39">
    <property type="entry name" value="HTH-TYPE TRANSCRIPTIONAL REGULATOR MCBR"/>
    <property type="match status" value="1"/>
</dbReference>
<dbReference type="GO" id="GO:0003700">
    <property type="term" value="F:DNA-binding transcription factor activity"/>
    <property type="evidence" value="ECO:0007669"/>
    <property type="project" value="InterPro"/>
</dbReference>
<dbReference type="SMART" id="SM00895">
    <property type="entry name" value="FCD"/>
    <property type="match status" value="1"/>
</dbReference>
<dbReference type="PANTHER" id="PTHR43537">
    <property type="entry name" value="TRANSCRIPTIONAL REGULATOR, GNTR FAMILY"/>
    <property type="match status" value="1"/>
</dbReference>
<sequence length="230" mass="25421">MIFGVNSETAQPGTRPEGRGALAAYAYQQIRDQLIYCNYQGGERLVLRPLAATLGLSPTPVREALLRLVSEQALALDDRNTACVPLTSRALFLEIHAVRGDLEERISRELVTHITPEQVAILADRHRAFITAYEAADPRGAAIANVVFHSTAASFSRLLLTVGLIRGLWVRMGPIYAATNCLPTINPADADHPHQLMMDAFLRRDADGLVEALRRDFMQARSWLEPLLPD</sequence>
<dbReference type="AlphaFoldDB" id="A0A5C1YKB3"/>
<dbReference type="InterPro" id="IPR000524">
    <property type="entry name" value="Tscrpt_reg_HTH_GntR"/>
</dbReference>